<name>A0AC60PL76_IXOPE</name>
<dbReference type="EMBL" id="JABSTQ010010417">
    <property type="protein sequence ID" value="KAG0421110.1"/>
    <property type="molecule type" value="Genomic_DNA"/>
</dbReference>
<dbReference type="Proteomes" id="UP000805193">
    <property type="component" value="Unassembled WGS sequence"/>
</dbReference>
<proteinExistence type="predicted"/>
<protein>
    <submittedName>
        <fullName evidence="1">Uncharacterized protein</fullName>
    </submittedName>
</protein>
<sequence length="247" mass="27230">MMESVTPTLDNGSQYHTTNVAPQPTELGNETVDGASNDARRIEVRGHGMWVLAWCCVLCVLVVDAYNNLGRLISIAGALALILLGFIFSNSRSAINWYQIMWGIMLQFVLGVLVLRWAHGRDALQCIADKVKTFLSFTFDGSTFVFGYLAKGFVLTNPSPSEALSPFLNSTVPNITEFVGPTIKNLPPVFLFLALPVIFFFSFFVSILYFYGIMQWVVLRMGQILQLTIGATACESVCTAANIFLGM</sequence>
<keyword evidence="2" id="KW-1185">Reference proteome</keyword>
<reference evidence="1 2" key="1">
    <citation type="journal article" date="2020" name="Cell">
        <title>Large-Scale Comparative Analyses of Tick Genomes Elucidate Their Genetic Diversity and Vector Capacities.</title>
        <authorList>
            <consortium name="Tick Genome and Microbiome Consortium (TIGMIC)"/>
            <person name="Jia N."/>
            <person name="Wang J."/>
            <person name="Shi W."/>
            <person name="Du L."/>
            <person name="Sun Y."/>
            <person name="Zhan W."/>
            <person name="Jiang J.F."/>
            <person name="Wang Q."/>
            <person name="Zhang B."/>
            <person name="Ji P."/>
            <person name="Bell-Sakyi L."/>
            <person name="Cui X.M."/>
            <person name="Yuan T.T."/>
            <person name="Jiang B.G."/>
            <person name="Yang W.F."/>
            <person name="Lam T.T."/>
            <person name="Chang Q.C."/>
            <person name="Ding S.J."/>
            <person name="Wang X.J."/>
            <person name="Zhu J.G."/>
            <person name="Ruan X.D."/>
            <person name="Zhao L."/>
            <person name="Wei J.T."/>
            <person name="Ye R.Z."/>
            <person name="Que T.C."/>
            <person name="Du C.H."/>
            <person name="Zhou Y.H."/>
            <person name="Cheng J.X."/>
            <person name="Dai P.F."/>
            <person name="Guo W.B."/>
            <person name="Han X.H."/>
            <person name="Huang E.J."/>
            <person name="Li L.F."/>
            <person name="Wei W."/>
            <person name="Gao Y.C."/>
            <person name="Liu J.Z."/>
            <person name="Shao H.Z."/>
            <person name="Wang X."/>
            <person name="Wang C.C."/>
            <person name="Yang T.C."/>
            <person name="Huo Q.B."/>
            <person name="Li W."/>
            <person name="Chen H.Y."/>
            <person name="Chen S.E."/>
            <person name="Zhou L.G."/>
            <person name="Ni X.B."/>
            <person name="Tian J.H."/>
            <person name="Sheng Y."/>
            <person name="Liu T."/>
            <person name="Pan Y.S."/>
            <person name="Xia L.Y."/>
            <person name="Li J."/>
            <person name="Zhao F."/>
            <person name="Cao W.C."/>
        </authorList>
    </citation>
    <scope>NUCLEOTIDE SEQUENCE [LARGE SCALE GENOMIC DNA]</scope>
    <source>
        <strain evidence="1">Iper-2018</strain>
    </source>
</reference>
<comment type="caution">
    <text evidence="1">The sequence shown here is derived from an EMBL/GenBank/DDBJ whole genome shotgun (WGS) entry which is preliminary data.</text>
</comment>
<evidence type="ECO:0000313" key="2">
    <source>
        <dbReference type="Proteomes" id="UP000805193"/>
    </source>
</evidence>
<accession>A0AC60PL76</accession>
<evidence type="ECO:0000313" key="1">
    <source>
        <dbReference type="EMBL" id="KAG0421110.1"/>
    </source>
</evidence>
<feature type="non-terminal residue" evidence="1">
    <location>
        <position position="247"/>
    </location>
</feature>
<gene>
    <name evidence="1" type="ORF">HPB47_002987</name>
</gene>
<organism evidence="1 2">
    <name type="scientific">Ixodes persulcatus</name>
    <name type="common">Taiga tick</name>
    <dbReference type="NCBI Taxonomy" id="34615"/>
    <lineage>
        <taxon>Eukaryota</taxon>
        <taxon>Metazoa</taxon>
        <taxon>Ecdysozoa</taxon>
        <taxon>Arthropoda</taxon>
        <taxon>Chelicerata</taxon>
        <taxon>Arachnida</taxon>
        <taxon>Acari</taxon>
        <taxon>Parasitiformes</taxon>
        <taxon>Ixodida</taxon>
        <taxon>Ixodoidea</taxon>
        <taxon>Ixodidae</taxon>
        <taxon>Ixodinae</taxon>
        <taxon>Ixodes</taxon>
    </lineage>
</organism>